<feature type="compositionally biased region" description="Basic residues" evidence="1">
    <location>
        <begin position="26"/>
        <end position="35"/>
    </location>
</feature>
<evidence type="ECO:0000256" key="1">
    <source>
        <dbReference type="SAM" id="MobiDB-lite"/>
    </source>
</evidence>
<feature type="region of interest" description="Disordered" evidence="1">
    <location>
        <begin position="86"/>
        <end position="134"/>
    </location>
</feature>
<sequence>MIVGNGGVRGRALRPASVLRPPQTVPRRRRRRRRVCLSGQRGAHKPVWAVEHVVEGDVLDAGPGPFVRFRGAYGRYLVATDLQARAGPSHGVTAEQRDATYYRRRQAGRGRRSVGGSASSSATARGATSAPTEDNLRWRTAITVAGDNASSMMQWAVEIVPPRLGRPTLIDPPAQLIRRRRTPPTEREMTRVVRFVRADVDGEFDETAWSAMRVSTNSLMHLRLTLANRLGQNRDALHTTVCVRAGSYGCLSPLLVDLPIGNEPHRRHRPLARHTR</sequence>
<evidence type="ECO:0000259" key="2">
    <source>
        <dbReference type="Pfam" id="PF22932"/>
    </source>
</evidence>
<gene>
    <name evidence="3" type="ORF">GUJ93_ZPchr0005g15319</name>
</gene>
<reference evidence="3" key="2">
    <citation type="submission" date="2021-02" db="EMBL/GenBank/DDBJ databases">
        <authorList>
            <person name="Kimball J.A."/>
            <person name="Haas M.W."/>
            <person name="Macchietto M."/>
            <person name="Kono T."/>
            <person name="Duquette J."/>
            <person name="Shao M."/>
        </authorList>
    </citation>
    <scope>NUCLEOTIDE SEQUENCE</scope>
    <source>
        <tissue evidence="3">Fresh leaf tissue</tissue>
    </source>
</reference>
<proteinExistence type="predicted"/>
<organism evidence="3 4">
    <name type="scientific">Zizania palustris</name>
    <name type="common">Northern wild rice</name>
    <dbReference type="NCBI Taxonomy" id="103762"/>
    <lineage>
        <taxon>Eukaryota</taxon>
        <taxon>Viridiplantae</taxon>
        <taxon>Streptophyta</taxon>
        <taxon>Embryophyta</taxon>
        <taxon>Tracheophyta</taxon>
        <taxon>Spermatophyta</taxon>
        <taxon>Magnoliopsida</taxon>
        <taxon>Liliopsida</taxon>
        <taxon>Poales</taxon>
        <taxon>Poaceae</taxon>
        <taxon>BOP clade</taxon>
        <taxon>Oryzoideae</taxon>
        <taxon>Oryzeae</taxon>
        <taxon>Zizaniinae</taxon>
        <taxon>Zizania</taxon>
    </lineage>
</organism>
<feature type="compositionally biased region" description="Basic residues" evidence="1">
    <location>
        <begin position="102"/>
        <end position="112"/>
    </location>
</feature>
<dbReference type="OrthoDB" id="617005at2759"/>
<keyword evidence="4" id="KW-1185">Reference proteome</keyword>
<accession>A0A8J5S2X4</accession>
<name>A0A8J5S2X4_ZIZPA</name>
<dbReference type="EMBL" id="JAAALK010000284">
    <property type="protein sequence ID" value="KAG8067670.1"/>
    <property type="molecule type" value="Genomic_DNA"/>
</dbReference>
<feature type="region of interest" description="Disordered" evidence="1">
    <location>
        <begin position="1"/>
        <end position="41"/>
    </location>
</feature>
<feature type="domain" description="DUF569" evidence="2">
    <location>
        <begin position="190"/>
        <end position="264"/>
    </location>
</feature>
<feature type="compositionally biased region" description="Low complexity" evidence="1">
    <location>
        <begin position="114"/>
        <end position="130"/>
    </location>
</feature>
<reference evidence="3" key="1">
    <citation type="journal article" date="2021" name="bioRxiv">
        <title>Whole Genome Assembly and Annotation of Northern Wild Rice, Zizania palustris L., Supports a Whole Genome Duplication in the Zizania Genus.</title>
        <authorList>
            <person name="Haas M."/>
            <person name="Kono T."/>
            <person name="Macchietto M."/>
            <person name="Millas R."/>
            <person name="McGilp L."/>
            <person name="Shao M."/>
            <person name="Duquette J."/>
            <person name="Hirsch C.N."/>
            <person name="Kimball J."/>
        </authorList>
    </citation>
    <scope>NUCLEOTIDE SEQUENCE</scope>
    <source>
        <tissue evidence="3">Fresh leaf tissue</tissue>
    </source>
</reference>
<dbReference type="Proteomes" id="UP000729402">
    <property type="component" value="Unassembled WGS sequence"/>
</dbReference>
<evidence type="ECO:0000313" key="3">
    <source>
        <dbReference type="EMBL" id="KAG8067670.1"/>
    </source>
</evidence>
<dbReference type="PANTHER" id="PTHR31205">
    <property type="entry name" value="ACTIN CROSS-LINKING PROTEIN (DUF569)"/>
    <property type="match status" value="1"/>
</dbReference>
<evidence type="ECO:0000313" key="4">
    <source>
        <dbReference type="Proteomes" id="UP000729402"/>
    </source>
</evidence>
<dbReference type="InterPro" id="IPR054726">
    <property type="entry name" value="Ubiq_DUF569-assoc"/>
</dbReference>
<dbReference type="PANTHER" id="PTHR31205:SF11">
    <property type="entry name" value="OS05G0115500 PROTEIN"/>
    <property type="match status" value="1"/>
</dbReference>
<protein>
    <recommendedName>
        <fullName evidence="2">DUF569 domain-containing protein</fullName>
    </recommendedName>
</protein>
<dbReference type="Pfam" id="PF22932">
    <property type="entry name" value="Ubiq_DUF_assoc"/>
    <property type="match status" value="1"/>
</dbReference>
<comment type="caution">
    <text evidence="3">The sequence shown here is derived from an EMBL/GenBank/DDBJ whole genome shotgun (WGS) entry which is preliminary data.</text>
</comment>
<dbReference type="AlphaFoldDB" id="A0A8J5S2X4"/>